<dbReference type="Proteomes" id="UP000053820">
    <property type="component" value="Unassembled WGS sequence"/>
</dbReference>
<dbReference type="HOGENOM" id="CLU_075615_0_0_1"/>
<accession>A0A0C9W8E3</accession>
<evidence type="ECO:0000313" key="3">
    <source>
        <dbReference type="Proteomes" id="UP000053820"/>
    </source>
</evidence>
<evidence type="ECO:0000256" key="1">
    <source>
        <dbReference type="SAM" id="Coils"/>
    </source>
</evidence>
<keyword evidence="1" id="KW-0175">Coiled coil</keyword>
<keyword evidence="3" id="KW-1185">Reference proteome</keyword>
<proteinExistence type="predicted"/>
<name>A0A0C9W8E3_9AGAM</name>
<dbReference type="OrthoDB" id="2674494at2759"/>
<evidence type="ECO:0000313" key="2">
    <source>
        <dbReference type="EMBL" id="KIJ63703.1"/>
    </source>
</evidence>
<dbReference type="EMBL" id="KN839849">
    <property type="protein sequence ID" value="KIJ63703.1"/>
    <property type="molecule type" value="Genomic_DNA"/>
</dbReference>
<organism evidence="2 3">
    <name type="scientific">Hydnomerulius pinastri MD-312</name>
    <dbReference type="NCBI Taxonomy" id="994086"/>
    <lineage>
        <taxon>Eukaryota</taxon>
        <taxon>Fungi</taxon>
        <taxon>Dikarya</taxon>
        <taxon>Basidiomycota</taxon>
        <taxon>Agaricomycotina</taxon>
        <taxon>Agaricomycetes</taxon>
        <taxon>Agaricomycetidae</taxon>
        <taxon>Boletales</taxon>
        <taxon>Boletales incertae sedis</taxon>
        <taxon>Leucogyrophana</taxon>
    </lineage>
</organism>
<reference evidence="2 3" key="1">
    <citation type="submission" date="2014-04" db="EMBL/GenBank/DDBJ databases">
        <title>Evolutionary Origins and Diversification of the Mycorrhizal Mutualists.</title>
        <authorList>
            <consortium name="DOE Joint Genome Institute"/>
            <consortium name="Mycorrhizal Genomics Consortium"/>
            <person name="Kohler A."/>
            <person name="Kuo A."/>
            <person name="Nagy L.G."/>
            <person name="Floudas D."/>
            <person name="Copeland A."/>
            <person name="Barry K.W."/>
            <person name="Cichocki N."/>
            <person name="Veneault-Fourrey C."/>
            <person name="LaButti K."/>
            <person name="Lindquist E.A."/>
            <person name="Lipzen A."/>
            <person name="Lundell T."/>
            <person name="Morin E."/>
            <person name="Murat C."/>
            <person name="Riley R."/>
            <person name="Ohm R."/>
            <person name="Sun H."/>
            <person name="Tunlid A."/>
            <person name="Henrissat B."/>
            <person name="Grigoriev I.V."/>
            <person name="Hibbett D.S."/>
            <person name="Martin F."/>
        </authorList>
    </citation>
    <scope>NUCLEOTIDE SEQUENCE [LARGE SCALE GENOMIC DNA]</scope>
    <source>
        <strain evidence="2 3">MD-312</strain>
    </source>
</reference>
<sequence length="269" mass="30684">MPLHQFSKILDLGPLHSKVATHLKSLISNINLVIGLKSSYKTAALDEKPFKHPKAFYVVKMMANDEKTYPHLRGLLTAFLQGALETFEHFSSEFDPNSFIATATTEQRNLAHMETTNDANEGILSSLCVSMRRAPCMSLAQVNAHFCYKKNNTGSYMRRFLGQKEQKYLWRCARVKGANGAEEKWHIAQVTYDKQTAQKNKVDAQRKLKKCEAVAEKLNAVRPVVNVADLTKMHIPEIDLQIRWHHIFNLKVPQAKDLPKRKEEKVVVL</sequence>
<protein>
    <submittedName>
        <fullName evidence="2">Uncharacterized protein</fullName>
    </submittedName>
</protein>
<gene>
    <name evidence="2" type="ORF">HYDPIDRAFT_29059</name>
</gene>
<dbReference type="AlphaFoldDB" id="A0A0C9W8E3"/>
<feature type="coiled-coil region" evidence="1">
    <location>
        <begin position="194"/>
        <end position="221"/>
    </location>
</feature>